<organism evidence="9 10">
    <name type="scientific">Hyphomonas jannaschiana VP2</name>
    <dbReference type="NCBI Taxonomy" id="1280952"/>
    <lineage>
        <taxon>Bacteria</taxon>
        <taxon>Pseudomonadati</taxon>
        <taxon>Pseudomonadota</taxon>
        <taxon>Alphaproteobacteria</taxon>
        <taxon>Hyphomonadales</taxon>
        <taxon>Hyphomonadaceae</taxon>
        <taxon>Hyphomonas</taxon>
    </lineage>
</organism>
<dbReference type="FunFam" id="2.40.30.170:FF:000010">
    <property type="entry name" value="Efflux RND transporter periplasmic adaptor subunit"/>
    <property type="match status" value="1"/>
</dbReference>
<evidence type="ECO:0000256" key="4">
    <source>
        <dbReference type="SAM" id="SignalP"/>
    </source>
</evidence>
<dbReference type="PANTHER" id="PTHR30097:SF4">
    <property type="entry name" value="SLR6042 PROTEIN"/>
    <property type="match status" value="1"/>
</dbReference>
<protein>
    <submittedName>
        <fullName evidence="9">Secretion protein HlyD</fullName>
    </submittedName>
</protein>
<evidence type="ECO:0000259" key="8">
    <source>
        <dbReference type="Pfam" id="PF25975"/>
    </source>
</evidence>
<dbReference type="GO" id="GO:0016020">
    <property type="term" value="C:membrane"/>
    <property type="evidence" value="ECO:0007669"/>
    <property type="project" value="InterPro"/>
</dbReference>
<dbReference type="STRING" id="1280952.HJA_03506"/>
<dbReference type="GO" id="GO:0046914">
    <property type="term" value="F:transition metal ion binding"/>
    <property type="evidence" value="ECO:0007669"/>
    <property type="project" value="TreeGrafter"/>
</dbReference>
<sequence length="410" mass="43733">MKKNLLYVALLAPGLLLSAACGADRTANGAMAETSVLSDENHAGHDEEDNEEHRGESEHVELSADEVVASGIVIAEAERGDVSVPLELPAEIRFDADRVARVSSKVEGIVSRLYVGEGDSVGAGSALALLTSRELAGLKADYLNALSAERLSRAELDREEQLWEQKITSDADVQSARAEYTAAKATRQATENRLHAVGVSHRLLDALDEAEDGSFSQAVVTSPISGKVIQRNISLGETVSMDADPLFVIVDDSVVWADIAVYKEDLSKVDSGMDVELMRDDGGVLATGEIWTVLPVINETSRTATARVIVENAEHRMKPGQFVTARLATGATRSVVRVPSDAIVIVEGNPSVFVPTDDGFEPRQVEAGASARGFSEIRSGLAEGERFVSNGAFTLKAQLEKDAFGDGHAH</sequence>
<dbReference type="eggNOG" id="COG0845">
    <property type="taxonomic scope" value="Bacteria"/>
</dbReference>
<comment type="similarity">
    <text evidence="1">Belongs to the membrane fusion protein (MFP) (TC 8.A.1) family.</text>
</comment>
<evidence type="ECO:0000313" key="10">
    <source>
        <dbReference type="Proteomes" id="UP000024816"/>
    </source>
</evidence>
<evidence type="ECO:0000256" key="1">
    <source>
        <dbReference type="ARBA" id="ARBA00009477"/>
    </source>
</evidence>
<dbReference type="Pfam" id="PF25975">
    <property type="entry name" value="CzcB_C"/>
    <property type="match status" value="1"/>
</dbReference>
<dbReference type="Gene3D" id="2.40.50.100">
    <property type="match status" value="1"/>
</dbReference>
<feature type="chain" id="PRO_5001578113" evidence="4">
    <location>
        <begin position="24"/>
        <end position="410"/>
    </location>
</feature>
<feature type="domain" description="CusB-like beta-barrel" evidence="6">
    <location>
        <begin position="255"/>
        <end position="329"/>
    </location>
</feature>
<dbReference type="InterPro" id="IPR058649">
    <property type="entry name" value="CzcB_C"/>
</dbReference>
<dbReference type="GO" id="GO:0015679">
    <property type="term" value="P:plasma membrane copper ion transport"/>
    <property type="evidence" value="ECO:0007669"/>
    <property type="project" value="TreeGrafter"/>
</dbReference>
<gene>
    <name evidence="9" type="ORF">HJA_03506</name>
</gene>
<dbReference type="NCBIfam" id="TIGR01730">
    <property type="entry name" value="RND_mfp"/>
    <property type="match status" value="1"/>
</dbReference>
<dbReference type="Pfam" id="PF25973">
    <property type="entry name" value="BSH_CzcB"/>
    <property type="match status" value="1"/>
</dbReference>
<dbReference type="RefSeq" id="WP_035578312.1">
    <property type="nucleotide sequence ID" value="NZ_ARYJ01000002.1"/>
</dbReference>
<dbReference type="InterPro" id="IPR051909">
    <property type="entry name" value="MFP_Cation_Efflux"/>
</dbReference>
<dbReference type="PANTHER" id="PTHR30097">
    <property type="entry name" value="CATION EFFLUX SYSTEM PROTEIN CUSB"/>
    <property type="match status" value="1"/>
</dbReference>
<dbReference type="Gene3D" id="2.40.30.170">
    <property type="match status" value="1"/>
</dbReference>
<dbReference type="Pfam" id="PF25893">
    <property type="entry name" value="HH_CzcB"/>
    <property type="match status" value="1"/>
</dbReference>
<dbReference type="GO" id="GO:0030288">
    <property type="term" value="C:outer membrane-bounded periplasmic space"/>
    <property type="evidence" value="ECO:0007669"/>
    <property type="project" value="TreeGrafter"/>
</dbReference>
<evidence type="ECO:0000259" key="6">
    <source>
        <dbReference type="Pfam" id="PF25954"/>
    </source>
</evidence>
<feature type="compositionally biased region" description="Basic and acidic residues" evidence="3">
    <location>
        <begin position="39"/>
        <end position="61"/>
    </location>
</feature>
<feature type="region of interest" description="Disordered" evidence="3">
    <location>
        <begin position="36"/>
        <end position="61"/>
    </location>
</feature>
<feature type="domain" description="CzcB-like barrel-sandwich hybrid" evidence="7">
    <location>
        <begin position="98"/>
        <end position="250"/>
    </location>
</feature>
<keyword evidence="10" id="KW-1185">Reference proteome</keyword>
<dbReference type="OrthoDB" id="9774837at2"/>
<dbReference type="Proteomes" id="UP000024816">
    <property type="component" value="Unassembled WGS sequence"/>
</dbReference>
<dbReference type="GO" id="GO:0022857">
    <property type="term" value="F:transmembrane transporter activity"/>
    <property type="evidence" value="ECO:0007669"/>
    <property type="project" value="InterPro"/>
</dbReference>
<feature type="domain" description="CzcB-like C-terminal circularly permuted SH3-like" evidence="8">
    <location>
        <begin position="336"/>
        <end position="396"/>
    </location>
</feature>
<dbReference type="AlphaFoldDB" id="A0A059FI22"/>
<evidence type="ECO:0000256" key="2">
    <source>
        <dbReference type="ARBA" id="ARBA00022448"/>
    </source>
</evidence>
<evidence type="ECO:0000256" key="3">
    <source>
        <dbReference type="SAM" id="MobiDB-lite"/>
    </source>
</evidence>
<feature type="signal peptide" evidence="4">
    <location>
        <begin position="1"/>
        <end position="23"/>
    </location>
</feature>
<evidence type="ECO:0000313" key="9">
    <source>
        <dbReference type="EMBL" id="KCZ90262.1"/>
    </source>
</evidence>
<accession>A0A059FI22</accession>
<evidence type="ECO:0000259" key="5">
    <source>
        <dbReference type="Pfam" id="PF25893"/>
    </source>
</evidence>
<dbReference type="PROSITE" id="PS51257">
    <property type="entry name" value="PROKAR_LIPOPROTEIN"/>
    <property type="match status" value="1"/>
</dbReference>
<dbReference type="InterPro" id="IPR058792">
    <property type="entry name" value="Beta-barrel_RND_2"/>
</dbReference>
<dbReference type="EMBL" id="ARYJ01000002">
    <property type="protein sequence ID" value="KCZ90262.1"/>
    <property type="molecule type" value="Genomic_DNA"/>
</dbReference>
<dbReference type="SUPFAM" id="SSF111369">
    <property type="entry name" value="HlyD-like secretion proteins"/>
    <property type="match status" value="1"/>
</dbReference>
<feature type="domain" description="CzcB-like alpha-helical hairpin" evidence="5">
    <location>
        <begin position="138"/>
        <end position="196"/>
    </location>
</feature>
<proteinExistence type="inferred from homology"/>
<dbReference type="Gene3D" id="2.40.420.20">
    <property type="match status" value="1"/>
</dbReference>
<keyword evidence="2" id="KW-0813">Transport</keyword>
<dbReference type="GO" id="GO:0060003">
    <property type="term" value="P:copper ion export"/>
    <property type="evidence" value="ECO:0007669"/>
    <property type="project" value="TreeGrafter"/>
</dbReference>
<reference evidence="9 10" key="1">
    <citation type="journal article" date="2014" name="Antonie Van Leeuwenhoek">
        <title>Hyphomonas beringensis sp. nov. and Hyphomonas chukchiensis sp. nov., isolated from surface seawater of the Bering Sea and Chukchi Sea.</title>
        <authorList>
            <person name="Li C."/>
            <person name="Lai Q."/>
            <person name="Li G."/>
            <person name="Dong C."/>
            <person name="Wang J."/>
            <person name="Liao Y."/>
            <person name="Shao Z."/>
        </authorList>
    </citation>
    <scope>NUCLEOTIDE SEQUENCE [LARGE SCALE GENOMIC DNA]</scope>
    <source>
        <strain evidence="9 10">VP2</strain>
    </source>
</reference>
<comment type="caution">
    <text evidence="9">The sequence shown here is derived from an EMBL/GenBank/DDBJ whole genome shotgun (WGS) entry which is preliminary data.</text>
</comment>
<dbReference type="InterPro" id="IPR006143">
    <property type="entry name" value="RND_pump_MFP"/>
</dbReference>
<dbReference type="InterPro" id="IPR058648">
    <property type="entry name" value="HH_CzcB-like"/>
</dbReference>
<keyword evidence="4" id="KW-0732">Signal</keyword>
<evidence type="ECO:0000259" key="7">
    <source>
        <dbReference type="Pfam" id="PF25973"/>
    </source>
</evidence>
<name>A0A059FI22_9PROT</name>
<dbReference type="PATRIC" id="fig|1280952.3.peg.700"/>
<dbReference type="Pfam" id="PF25954">
    <property type="entry name" value="Beta-barrel_RND_2"/>
    <property type="match status" value="1"/>
</dbReference>
<dbReference type="InterPro" id="IPR058647">
    <property type="entry name" value="BSH_CzcB-like"/>
</dbReference>
<dbReference type="Gene3D" id="1.10.287.470">
    <property type="entry name" value="Helix hairpin bin"/>
    <property type="match status" value="1"/>
</dbReference>